<protein>
    <submittedName>
        <fullName evidence="2">Uncharacterized protein</fullName>
    </submittedName>
</protein>
<evidence type="ECO:0000313" key="2">
    <source>
        <dbReference type="EMBL" id="KAK7879213.1"/>
    </source>
</evidence>
<dbReference type="AlphaFoldDB" id="A0AAW0MRU7"/>
<dbReference type="InterPro" id="IPR046837">
    <property type="entry name" value="Laa1/Sip1/HEATR5-like_HEAT"/>
</dbReference>
<feature type="region of interest" description="Disordered" evidence="1">
    <location>
        <begin position="250"/>
        <end position="271"/>
    </location>
</feature>
<feature type="compositionally biased region" description="Low complexity" evidence="1">
    <location>
        <begin position="588"/>
        <end position="609"/>
    </location>
</feature>
<feature type="compositionally biased region" description="Low complexity" evidence="1">
    <location>
        <begin position="347"/>
        <end position="357"/>
    </location>
</feature>
<organism evidence="2 3">
    <name type="scientific">Mugilogobius chulae</name>
    <name type="common">yellowstripe goby</name>
    <dbReference type="NCBI Taxonomy" id="88201"/>
    <lineage>
        <taxon>Eukaryota</taxon>
        <taxon>Metazoa</taxon>
        <taxon>Chordata</taxon>
        <taxon>Craniata</taxon>
        <taxon>Vertebrata</taxon>
        <taxon>Euteleostomi</taxon>
        <taxon>Actinopterygii</taxon>
        <taxon>Neopterygii</taxon>
        <taxon>Teleostei</taxon>
        <taxon>Neoteleostei</taxon>
        <taxon>Acanthomorphata</taxon>
        <taxon>Gobiaria</taxon>
        <taxon>Gobiiformes</taxon>
        <taxon>Gobioidei</taxon>
        <taxon>Gobiidae</taxon>
        <taxon>Gobionellinae</taxon>
        <taxon>Mugilogobius</taxon>
    </lineage>
</organism>
<sequence>MSLLIFVSLTEDSFLVLPASHVSPDLCVSYRRQFLVLQCLMSLLIFVSLTEDSSRPPASHVSPDLCVSYRRQFLVLKDSSSSFRSSVSVACLVLRLSDDSLVRSRSISCLQQLHMFCPAHVDLRTLVPCLCGILLESSSQTVDLSRSSLALRRSVVSCLRQIVQRDAGEVCELAVSLVKEQLSKDSSVLECTLRELGLEGALFSLLDRESDPGLRQDLNQTLGFMMVSSLSGGKVGQWLRLCRDVLSATTDHGDAQDSPDDEEEREDWASFGARSETLSPFSALRWSTRLIAVESVCSVIQTCSKTGTTGKTCSRPAPDLLQDQDHRPAPGPGLQVRPPPDLLQTCSKTGTTGKTTSRPAPDHSKTGTTGKTTSRPAPDRDHRRSSSSSGGPDVLVPRLGDLVRMSFMASTDHSAPLRLAGLHTLMEIIRAFSSIQEPEFPGHFILEQYQANVGAALRPAFAPDAPPDVTAKACQVCSAWICSGVVRDLRDLKRVHQLLVSSLLKIQTERESNSHFTTKPQRQWKLWLCSRPGLRFTLWRCRGAGTALIGPLTLLLLLLLQPMRWQLLSPEGRASAAGPIRSADSEPSVAVGASGSGGAQSASGQSEHR</sequence>
<evidence type="ECO:0000313" key="3">
    <source>
        <dbReference type="Proteomes" id="UP001460270"/>
    </source>
</evidence>
<feature type="compositionally biased region" description="Acidic residues" evidence="1">
    <location>
        <begin position="257"/>
        <end position="266"/>
    </location>
</feature>
<dbReference type="SUPFAM" id="SSF48371">
    <property type="entry name" value="ARM repeat"/>
    <property type="match status" value="1"/>
</dbReference>
<proteinExistence type="predicted"/>
<dbReference type="GO" id="GO:0008104">
    <property type="term" value="P:intracellular protein localization"/>
    <property type="evidence" value="ECO:0007669"/>
    <property type="project" value="TreeGrafter"/>
</dbReference>
<dbReference type="GO" id="GO:0005794">
    <property type="term" value="C:Golgi apparatus"/>
    <property type="evidence" value="ECO:0007669"/>
    <property type="project" value="TreeGrafter"/>
</dbReference>
<reference evidence="3" key="1">
    <citation type="submission" date="2024-04" db="EMBL/GenBank/DDBJ databases">
        <title>Salinicola lusitanus LLJ914,a marine bacterium isolated from the Okinawa Trough.</title>
        <authorList>
            <person name="Li J."/>
        </authorList>
    </citation>
    <scope>NUCLEOTIDE SEQUENCE [LARGE SCALE GENOMIC DNA]</scope>
</reference>
<dbReference type="GO" id="GO:0030139">
    <property type="term" value="C:endocytic vesicle"/>
    <property type="evidence" value="ECO:0007669"/>
    <property type="project" value="TreeGrafter"/>
</dbReference>
<accession>A0AAW0MRU7</accession>
<gene>
    <name evidence="2" type="ORF">WMY93_034004</name>
</gene>
<keyword evidence="3" id="KW-1185">Reference proteome</keyword>
<dbReference type="EMBL" id="JBBPFD010000316">
    <property type="protein sequence ID" value="KAK7879213.1"/>
    <property type="molecule type" value="Genomic_DNA"/>
</dbReference>
<evidence type="ECO:0000256" key="1">
    <source>
        <dbReference type="SAM" id="MobiDB-lite"/>
    </source>
</evidence>
<dbReference type="GO" id="GO:0016020">
    <property type="term" value="C:membrane"/>
    <property type="evidence" value="ECO:0007669"/>
    <property type="project" value="TreeGrafter"/>
</dbReference>
<dbReference type="GO" id="GO:0005829">
    <property type="term" value="C:cytosol"/>
    <property type="evidence" value="ECO:0007669"/>
    <property type="project" value="GOC"/>
</dbReference>
<dbReference type="PANTHER" id="PTHR21663">
    <property type="entry name" value="HYPOTHETICAL HEAT DOMAIN-CONTAINING"/>
    <property type="match status" value="1"/>
</dbReference>
<dbReference type="GO" id="GO:0006897">
    <property type="term" value="P:endocytosis"/>
    <property type="evidence" value="ECO:0007669"/>
    <property type="project" value="TreeGrafter"/>
</dbReference>
<feature type="region of interest" description="Disordered" evidence="1">
    <location>
        <begin position="306"/>
        <end position="395"/>
    </location>
</feature>
<dbReference type="PANTHER" id="PTHR21663:SF1">
    <property type="entry name" value="HEAT REPEAT-CONTAINING PROTEIN 5A"/>
    <property type="match status" value="1"/>
</dbReference>
<dbReference type="InterPro" id="IPR040108">
    <property type="entry name" value="Laa1/Sip1/HEATR5"/>
</dbReference>
<dbReference type="GO" id="GO:0042147">
    <property type="term" value="P:retrograde transport, endosome to Golgi"/>
    <property type="evidence" value="ECO:0007669"/>
    <property type="project" value="TreeGrafter"/>
</dbReference>
<feature type="region of interest" description="Disordered" evidence="1">
    <location>
        <begin position="575"/>
        <end position="609"/>
    </location>
</feature>
<dbReference type="Pfam" id="PF20210">
    <property type="entry name" value="Laa1_Sip1_HTR5"/>
    <property type="match status" value="1"/>
</dbReference>
<comment type="caution">
    <text evidence="2">The sequence shown here is derived from an EMBL/GenBank/DDBJ whole genome shotgun (WGS) entry which is preliminary data.</text>
</comment>
<dbReference type="InterPro" id="IPR016024">
    <property type="entry name" value="ARM-type_fold"/>
</dbReference>
<dbReference type="Proteomes" id="UP001460270">
    <property type="component" value="Unassembled WGS sequence"/>
</dbReference>
<name>A0AAW0MRU7_9GOBI</name>
<feature type="compositionally biased region" description="Low complexity" evidence="1">
    <location>
        <begin position="366"/>
        <end position="376"/>
    </location>
</feature>